<evidence type="ECO:0000256" key="4">
    <source>
        <dbReference type="ARBA" id="ARBA00022723"/>
    </source>
</evidence>
<dbReference type="PROSITE" id="PS51462">
    <property type="entry name" value="NUDIX"/>
    <property type="match status" value="1"/>
</dbReference>
<dbReference type="GO" id="GO:0016787">
    <property type="term" value="F:hydrolase activity"/>
    <property type="evidence" value="ECO:0007669"/>
    <property type="project" value="UniProtKB-KW"/>
</dbReference>
<dbReference type="CDD" id="cd03426">
    <property type="entry name" value="NUDIX_CoAse_Nudt7"/>
    <property type="match status" value="1"/>
</dbReference>
<keyword evidence="10" id="KW-1185">Reference proteome</keyword>
<organism evidence="9 10">
    <name type="scientific">Sinanodonta woodiana</name>
    <name type="common">Chinese pond mussel</name>
    <name type="synonym">Anodonta woodiana</name>
    <dbReference type="NCBI Taxonomy" id="1069815"/>
    <lineage>
        <taxon>Eukaryota</taxon>
        <taxon>Metazoa</taxon>
        <taxon>Spiralia</taxon>
        <taxon>Lophotrochozoa</taxon>
        <taxon>Mollusca</taxon>
        <taxon>Bivalvia</taxon>
        <taxon>Autobranchia</taxon>
        <taxon>Heteroconchia</taxon>
        <taxon>Palaeoheterodonta</taxon>
        <taxon>Unionida</taxon>
        <taxon>Unionoidea</taxon>
        <taxon>Unionidae</taxon>
        <taxon>Unioninae</taxon>
        <taxon>Sinanodonta</taxon>
    </lineage>
</organism>
<keyword evidence="6" id="KW-0460">Magnesium</keyword>
<evidence type="ECO:0000256" key="3">
    <source>
        <dbReference type="ARBA" id="ARBA00006506"/>
    </source>
</evidence>
<dbReference type="EMBL" id="JBJQND010000012">
    <property type="protein sequence ID" value="KAL3860120.1"/>
    <property type="molecule type" value="Genomic_DNA"/>
</dbReference>
<dbReference type="InterPro" id="IPR000059">
    <property type="entry name" value="NUDIX_hydrolase_NudL_CS"/>
</dbReference>
<dbReference type="Proteomes" id="UP001634394">
    <property type="component" value="Unassembled WGS sequence"/>
</dbReference>
<dbReference type="Pfam" id="PF00293">
    <property type="entry name" value="NUDIX"/>
    <property type="match status" value="1"/>
</dbReference>
<dbReference type="InterPro" id="IPR015797">
    <property type="entry name" value="NUDIX_hydrolase-like_dom_sf"/>
</dbReference>
<comment type="similarity">
    <text evidence="3">Belongs to the Nudix hydrolase family. PCD1 subfamily.</text>
</comment>
<keyword evidence="4" id="KW-0479">Metal-binding</keyword>
<accession>A0ABD3VEV3</accession>
<keyword evidence="5" id="KW-0378">Hydrolase</keyword>
<keyword evidence="7" id="KW-0464">Manganese</keyword>
<comment type="caution">
    <text evidence="9">The sequence shown here is derived from an EMBL/GenBank/DDBJ whole genome shotgun (WGS) entry which is preliminary data.</text>
</comment>
<dbReference type="InterPro" id="IPR045121">
    <property type="entry name" value="CoAse"/>
</dbReference>
<dbReference type="Gene3D" id="3.90.79.10">
    <property type="entry name" value="Nucleoside Triphosphate Pyrophosphohydrolase"/>
    <property type="match status" value="1"/>
</dbReference>
<gene>
    <name evidence="9" type="ORF">ACJMK2_010285</name>
</gene>
<dbReference type="AlphaFoldDB" id="A0ABD3VEV3"/>
<sequence>MEVHKMPSVEELRERFQAHDVRNKSRFTVLPVPPDLRKASVLIPLFYKGGHLHILLTVRSENLKNHAGFVAFPGGFQEKGDKDEITTALREAQEEIGLKPNDVEVIAVLPPSIVRPSSAVSPVIGIIPEDFKPNINREEVSLVFTLPLLRFLSNERVTVKNGVFDGHTYSLHYFHDTVEETEVVTWGFTGSHCVRSALVAFESKMTFDFYDGNAVNKDNAFDPVWYNKFVTSVSSNL</sequence>
<reference evidence="9 10" key="1">
    <citation type="submission" date="2024-11" db="EMBL/GenBank/DDBJ databases">
        <title>Chromosome-level genome assembly of the freshwater bivalve Anodonta woodiana.</title>
        <authorList>
            <person name="Chen X."/>
        </authorList>
    </citation>
    <scope>NUCLEOTIDE SEQUENCE [LARGE SCALE GENOMIC DNA]</scope>
    <source>
        <strain evidence="9">MN2024</strain>
        <tissue evidence="9">Gills</tissue>
    </source>
</reference>
<protein>
    <recommendedName>
        <fullName evidence="8">Nudix hydrolase domain-containing protein</fullName>
    </recommendedName>
</protein>
<evidence type="ECO:0000313" key="10">
    <source>
        <dbReference type="Proteomes" id="UP001634394"/>
    </source>
</evidence>
<evidence type="ECO:0000256" key="1">
    <source>
        <dbReference type="ARBA" id="ARBA00001936"/>
    </source>
</evidence>
<evidence type="ECO:0000256" key="7">
    <source>
        <dbReference type="ARBA" id="ARBA00023211"/>
    </source>
</evidence>
<dbReference type="PANTHER" id="PTHR12992:SF24">
    <property type="entry name" value="PEROXISOMAL COENZYME A DIPHOSPHATASE NUDT7"/>
    <property type="match status" value="1"/>
</dbReference>
<evidence type="ECO:0000259" key="8">
    <source>
        <dbReference type="PROSITE" id="PS51462"/>
    </source>
</evidence>
<proteinExistence type="inferred from homology"/>
<feature type="domain" description="Nudix hydrolase" evidence="8">
    <location>
        <begin position="36"/>
        <end position="168"/>
    </location>
</feature>
<dbReference type="SUPFAM" id="SSF55811">
    <property type="entry name" value="Nudix"/>
    <property type="match status" value="1"/>
</dbReference>
<name>A0ABD3VEV3_SINWO</name>
<dbReference type="EMBL" id="JBJQND010000012">
    <property type="protein sequence ID" value="KAL3860119.1"/>
    <property type="molecule type" value="Genomic_DNA"/>
</dbReference>
<evidence type="ECO:0000256" key="5">
    <source>
        <dbReference type="ARBA" id="ARBA00022801"/>
    </source>
</evidence>
<dbReference type="PROSITE" id="PS01293">
    <property type="entry name" value="NUDIX_COA"/>
    <property type="match status" value="1"/>
</dbReference>
<dbReference type="GO" id="GO:0046872">
    <property type="term" value="F:metal ion binding"/>
    <property type="evidence" value="ECO:0007669"/>
    <property type="project" value="UniProtKB-KW"/>
</dbReference>
<evidence type="ECO:0000256" key="6">
    <source>
        <dbReference type="ARBA" id="ARBA00022842"/>
    </source>
</evidence>
<dbReference type="PANTHER" id="PTHR12992">
    <property type="entry name" value="NUDIX HYDROLASE"/>
    <property type="match status" value="1"/>
</dbReference>
<comment type="cofactor">
    <cofactor evidence="1">
        <name>Mn(2+)</name>
        <dbReference type="ChEBI" id="CHEBI:29035"/>
    </cofactor>
</comment>
<evidence type="ECO:0000256" key="2">
    <source>
        <dbReference type="ARBA" id="ARBA00001946"/>
    </source>
</evidence>
<dbReference type="InterPro" id="IPR000086">
    <property type="entry name" value="NUDIX_hydrolase_dom"/>
</dbReference>
<comment type="cofactor">
    <cofactor evidence="2">
        <name>Mg(2+)</name>
        <dbReference type="ChEBI" id="CHEBI:18420"/>
    </cofactor>
</comment>
<evidence type="ECO:0000313" key="9">
    <source>
        <dbReference type="EMBL" id="KAL3860119.1"/>
    </source>
</evidence>